<dbReference type="Proteomes" id="UP000031036">
    <property type="component" value="Unassembled WGS sequence"/>
</dbReference>
<reference evidence="2 4" key="1">
    <citation type="submission" date="2014-11" db="EMBL/GenBank/DDBJ databases">
        <title>Genetic blueprint of the zoonotic pathogen Toxocara canis.</title>
        <authorList>
            <person name="Zhu X.-Q."/>
            <person name="Korhonen P.K."/>
            <person name="Cai H."/>
            <person name="Young N.D."/>
            <person name="Nejsum P."/>
            <person name="von Samson-Himmelstjerna G."/>
            <person name="Boag P.R."/>
            <person name="Tan P."/>
            <person name="Li Q."/>
            <person name="Min J."/>
            <person name="Yang Y."/>
            <person name="Wang X."/>
            <person name="Fang X."/>
            <person name="Hall R.S."/>
            <person name="Hofmann A."/>
            <person name="Sternberg P.W."/>
            <person name="Jex A.R."/>
            <person name="Gasser R.B."/>
        </authorList>
    </citation>
    <scope>NUCLEOTIDE SEQUENCE [LARGE SCALE GENOMIC DNA]</scope>
    <source>
        <strain evidence="2">PN_DK_2014</strain>
    </source>
</reference>
<evidence type="ECO:0000313" key="3">
    <source>
        <dbReference type="EMBL" id="VDM38255.1"/>
    </source>
</evidence>
<dbReference type="AlphaFoldDB" id="A0A0B2VBZ8"/>
<proteinExistence type="predicted"/>
<protein>
    <submittedName>
        <fullName evidence="2">Uncharacterized protein</fullName>
    </submittedName>
</protein>
<keyword evidence="1" id="KW-0175">Coiled coil</keyword>
<dbReference type="EMBL" id="JPKZ01001964">
    <property type="protein sequence ID" value="KHN78967.1"/>
    <property type="molecule type" value="Genomic_DNA"/>
</dbReference>
<dbReference type="OrthoDB" id="5835249at2759"/>
<sequence length="256" mass="29234">MRSLEEELRETKRDNALLLALYREEMVRRAFAEERLREMNKQIALRSRLCESTMSVSEANSKSLDNVAIFPASCMASSKRTEQPLLVGEVSSVSSTKASVLRLAGSRFFYFVDEDGRFETDSCPVLADALLARNAWFVRRSHERQMRIMEASKRRTALAAAKRTLACDLLAKRVSVHDALPKLNEDLGSIGAFSQSEMARATRRRVQKTDEFLVRRSRDVDEQNRHVDRLLAFCYSQAVQAKQARRTNVGYQHRGI</sequence>
<reference evidence="3" key="2">
    <citation type="submission" date="2018-11" db="EMBL/GenBank/DDBJ databases">
        <authorList>
            <consortium name="Pathogen Informatics"/>
        </authorList>
    </citation>
    <scope>NUCLEOTIDE SEQUENCE [LARGE SCALE GENOMIC DNA]</scope>
</reference>
<organism evidence="2 4">
    <name type="scientific">Toxocara canis</name>
    <name type="common">Canine roundworm</name>
    <dbReference type="NCBI Taxonomy" id="6265"/>
    <lineage>
        <taxon>Eukaryota</taxon>
        <taxon>Metazoa</taxon>
        <taxon>Ecdysozoa</taxon>
        <taxon>Nematoda</taxon>
        <taxon>Chromadorea</taxon>
        <taxon>Rhabditida</taxon>
        <taxon>Spirurina</taxon>
        <taxon>Ascaridomorpha</taxon>
        <taxon>Ascaridoidea</taxon>
        <taxon>Toxocaridae</taxon>
        <taxon>Toxocara</taxon>
    </lineage>
</organism>
<evidence type="ECO:0000313" key="2">
    <source>
        <dbReference type="EMBL" id="KHN78967.1"/>
    </source>
</evidence>
<accession>A0A0B2VBZ8</accession>
<keyword evidence="4" id="KW-1185">Reference proteome</keyword>
<name>A0A0B2VBZ8_TOXCA</name>
<dbReference type="EMBL" id="UYWY01019582">
    <property type="protein sequence ID" value="VDM38255.1"/>
    <property type="molecule type" value="Genomic_DNA"/>
</dbReference>
<evidence type="ECO:0000256" key="1">
    <source>
        <dbReference type="SAM" id="Coils"/>
    </source>
</evidence>
<evidence type="ECO:0000313" key="4">
    <source>
        <dbReference type="Proteomes" id="UP000031036"/>
    </source>
</evidence>
<feature type="coiled-coil region" evidence="1">
    <location>
        <begin position="1"/>
        <end position="42"/>
    </location>
</feature>
<gene>
    <name evidence="2" type="ORF">Tcan_09045</name>
    <name evidence="3" type="ORF">TCNE_LOCUS6934</name>
</gene>